<evidence type="ECO:0000313" key="2">
    <source>
        <dbReference type="EMBL" id="MFC4095781.1"/>
    </source>
</evidence>
<dbReference type="Pfam" id="PF13585">
    <property type="entry name" value="CHU_C"/>
    <property type="match status" value="1"/>
</dbReference>
<organism evidence="2 3">
    <name type="scientific">Euzebyella saccharophila</name>
    <dbReference type="NCBI Taxonomy" id="679664"/>
    <lineage>
        <taxon>Bacteria</taxon>
        <taxon>Pseudomonadati</taxon>
        <taxon>Bacteroidota</taxon>
        <taxon>Flavobacteriia</taxon>
        <taxon>Flavobacteriales</taxon>
        <taxon>Flavobacteriaceae</taxon>
        <taxon>Euzebyella</taxon>
    </lineage>
</organism>
<evidence type="ECO:0000313" key="3">
    <source>
        <dbReference type="Proteomes" id="UP001595814"/>
    </source>
</evidence>
<protein>
    <submittedName>
        <fullName evidence="2">Gliding motility-associated C-terminal domain-containing protein</fullName>
    </submittedName>
</protein>
<keyword evidence="3" id="KW-1185">Reference proteome</keyword>
<sequence length="752" mass="80112">MKKALSITGTTLVFAFLLLANTSLNAQTIALQAPEPADNPNIGGNSPWDRACGSASFNEYFVTINWVGSTNTNNEFILELSDASGSFASATTLSTITDQNSNSEFLTSFSLATNIQGDGYRMRVRSTSPASTSPASPAYSMYYLGHTTNLHISPDGDGSTPGTLQVCDGGNVTLTVDNIPANEVGSYQYTWYRSGTPIGSGPSIETSGNGEYFVFIDYGDCTGSANTESNHIIISTGTSTGIAINNPANTALCEGDAAPALEANVQNGSHTYTWYRDGNVVRTAQAGGFSYAIDTDDPSFAGDYTVQIQGAGICTETSAPITITNAGSFSVNRINNQNVVVLPSQSEALSVSTDANSPTYQWYRNGIAISGATSSSYNVTQQGTYYTAVTQTGGTCTSTTINSEETTVVSPAEFRLEIDYATEYTSCTNSSMVLETATIYAVLADGTELDVTDDVASSFTYQWQKDDTAISGETARSISLTTNNENGNYTVDGSFAGMDTTSNTLPLQLGGSGSLVISSSSTVYCSSDDTINISTETDLSGETFGWQRNGTTINSTDTVLNVSEPGTYRLVVQKGDCPSISNEISITPLDPELISLSEDGDVIFPEGSSKTVTASGGTAYRWYDSNNNEVSSTDSYSFTAEGTYTLIATIDNCEIVRTITADYLDLFNIPNVITPNGDGANDQWIIPNSYSNKSDVNVIIYNAKGKEVLNATNYQNNWPESSTSFSQQNMVYYYVIKNANETLKQGTITVIR</sequence>
<keyword evidence="1" id="KW-0732">Signal</keyword>
<reference evidence="3" key="1">
    <citation type="journal article" date="2019" name="Int. J. Syst. Evol. Microbiol.">
        <title>The Global Catalogue of Microorganisms (GCM) 10K type strain sequencing project: providing services to taxonomists for standard genome sequencing and annotation.</title>
        <authorList>
            <consortium name="The Broad Institute Genomics Platform"/>
            <consortium name="The Broad Institute Genome Sequencing Center for Infectious Disease"/>
            <person name="Wu L."/>
            <person name="Ma J."/>
        </authorList>
    </citation>
    <scope>NUCLEOTIDE SEQUENCE [LARGE SCALE GENOMIC DNA]</scope>
    <source>
        <strain evidence="3">CECT 7477</strain>
    </source>
</reference>
<dbReference type="NCBIfam" id="TIGR04131">
    <property type="entry name" value="Bac_Flav_CTERM"/>
    <property type="match status" value="1"/>
</dbReference>
<dbReference type="RefSeq" id="WP_192460573.1">
    <property type="nucleotide sequence ID" value="NZ_JACYFJ010000001.1"/>
</dbReference>
<dbReference type="InterPro" id="IPR026341">
    <property type="entry name" value="T9SS_type_B"/>
</dbReference>
<dbReference type="Proteomes" id="UP001595814">
    <property type="component" value="Unassembled WGS sequence"/>
</dbReference>
<proteinExistence type="predicted"/>
<feature type="chain" id="PRO_5045141337" evidence="1">
    <location>
        <begin position="27"/>
        <end position="752"/>
    </location>
</feature>
<dbReference type="InterPro" id="IPR036179">
    <property type="entry name" value="Ig-like_dom_sf"/>
</dbReference>
<accession>A0ABV8JQ84</accession>
<dbReference type="SUPFAM" id="SSF48726">
    <property type="entry name" value="Immunoglobulin"/>
    <property type="match status" value="1"/>
</dbReference>
<dbReference type="Gene3D" id="2.60.40.10">
    <property type="entry name" value="Immunoglobulins"/>
    <property type="match status" value="3"/>
</dbReference>
<name>A0ABV8JQ84_9FLAO</name>
<comment type="caution">
    <text evidence="2">The sequence shown here is derived from an EMBL/GenBank/DDBJ whole genome shotgun (WGS) entry which is preliminary data.</text>
</comment>
<feature type="signal peptide" evidence="1">
    <location>
        <begin position="1"/>
        <end position="26"/>
    </location>
</feature>
<dbReference type="EMBL" id="JBHSAW010000004">
    <property type="protein sequence ID" value="MFC4095781.1"/>
    <property type="molecule type" value="Genomic_DNA"/>
</dbReference>
<gene>
    <name evidence="2" type="ORF">ACFOUT_07840</name>
</gene>
<dbReference type="InterPro" id="IPR013783">
    <property type="entry name" value="Ig-like_fold"/>
</dbReference>
<evidence type="ECO:0000256" key="1">
    <source>
        <dbReference type="SAM" id="SignalP"/>
    </source>
</evidence>